<dbReference type="Proteomes" id="UP000287651">
    <property type="component" value="Unassembled WGS sequence"/>
</dbReference>
<sequence>MIEPTEEPKFKDTNLESKEKDTEEKPQSAACTFHASSSYAKPQIMNVDGFIKYQTVTILTDTRSPNNLMNGKGKHVTLRRTTLLEVFPIDDLCSTIDDRKKIESLQRQYQHEICDWMEIKILKSYAKLTEVRGIANSKESTLMQGLYTDDGVFVAIPRRDQNSAPWSTLKGAVGTVLAKSRNLASAFAGAEQGTSCSARLSSPKGMVVSETSSGKNVKRKVAPAGQISKRDKS</sequence>
<evidence type="ECO:0000256" key="1">
    <source>
        <dbReference type="SAM" id="MobiDB-lite"/>
    </source>
</evidence>
<dbReference type="EMBL" id="AMZH03016764">
    <property type="protein sequence ID" value="RRT44000.1"/>
    <property type="molecule type" value="Genomic_DNA"/>
</dbReference>
<organism evidence="2 3">
    <name type="scientific">Ensete ventricosum</name>
    <name type="common">Abyssinian banana</name>
    <name type="synonym">Musa ensete</name>
    <dbReference type="NCBI Taxonomy" id="4639"/>
    <lineage>
        <taxon>Eukaryota</taxon>
        <taxon>Viridiplantae</taxon>
        <taxon>Streptophyta</taxon>
        <taxon>Embryophyta</taxon>
        <taxon>Tracheophyta</taxon>
        <taxon>Spermatophyta</taxon>
        <taxon>Magnoliopsida</taxon>
        <taxon>Liliopsida</taxon>
        <taxon>Zingiberales</taxon>
        <taxon>Musaceae</taxon>
        <taxon>Ensete</taxon>
    </lineage>
</organism>
<dbReference type="AlphaFoldDB" id="A0A426XXB3"/>
<proteinExistence type="predicted"/>
<reference evidence="2 3" key="1">
    <citation type="journal article" date="2014" name="Agronomy (Basel)">
        <title>A Draft Genome Sequence for Ensete ventricosum, the Drought-Tolerant Tree Against Hunger.</title>
        <authorList>
            <person name="Harrison J."/>
            <person name="Moore K.A."/>
            <person name="Paszkiewicz K."/>
            <person name="Jones T."/>
            <person name="Grant M."/>
            <person name="Ambacheew D."/>
            <person name="Muzemil S."/>
            <person name="Studholme D.J."/>
        </authorList>
    </citation>
    <scope>NUCLEOTIDE SEQUENCE [LARGE SCALE GENOMIC DNA]</scope>
</reference>
<feature type="compositionally biased region" description="Basic and acidic residues" evidence="1">
    <location>
        <begin position="1"/>
        <end position="26"/>
    </location>
</feature>
<comment type="caution">
    <text evidence="2">The sequence shown here is derived from an EMBL/GenBank/DDBJ whole genome shotgun (WGS) entry which is preliminary data.</text>
</comment>
<evidence type="ECO:0000313" key="2">
    <source>
        <dbReference type="EMBL" id="RRT44000.1"/>
    </source>
</evidence>
<evidence type="ECO:0000313" key="3">
    <source>
        <dbReference type="Proteomes" id="UP000287651"/>
    </source>
</evidence>
<feature type="region of interest" description="Disordered" evidence="1">
    <location>
        <begin position="195"/>
        <end position="233"/>
    </location>
</feature>
<gene>
    <name evidence="2" type="ORF">B296_00048211</name>
</gene>
<feature type="region of interest" description="Disordered" evidence="1">
    <location>
        <begin position="1"/>
        <end position="28"/>
    </location>
</feature>
<protein>
    <submittedName>
        <fullName evidence="2">Uncharacterized protein</fullName>
    </submittedName>
</protein>
<accession>A0A426XXB3</accession>
<name>A0A426XXB3_ENSVE</name>